<keyword evidence="1" id="KW-0732">Signal</keyword>
<dbReference type="AlphaFoldDB" id="A0A940MMX5"/>
<accession>A0A940MMX5</accession>
<evidence type="ECO:0000313" key="3">
    <source>
        <dbReference type="Proteomes" id="UP000675940"/>
    </source>
</evidence>
<feature type="chain" id="PRO_5037923449" evidence="1">
    <location>
        <begin position="22"/>
        <end position="78"/>
    </location>
</feature>
<name>A0A940MMX5_9RHOB</name>
<dbReference type="Proteomes" id="UP000675940">
    <property type="component" value="Unassembled WGS sequence"/>
</dbReference>
<reference evidence="2" key="1">
    <citation type="submission" date="2021-03" db="EMBL/GenBank/DDBJ databases">
        <title>Sagittula salina sp. nov. strain M10.9X isolated from the marine waste.</title>
        <authorList>
            <person name="Satari L."/>
            <person name="Molina-Menor E."/>
            <person name="Vidal-Verdu A."/>
            <person name="Pascual J."/>
            <person name="Pereto J."/>
            <person name="Porcar M."/>
        </authorList>
    </citation>
    <scope>NUCLEOTIDE SEQUENCE</scope>
    <source>
        <strain evidence="2">M10.9X</strain>
    </source>
</reference>
<organism evidence="2 3">
    <name type="scientific">Sagittula salina</name>
    <dbReference type="NCBI Taxonomy" id="2820268"/>
    <lineage>
        <taxon>Bacteria</taxon>
        <taxon>Pseudomonadati</taxon>
        <taxon>Pseudomonadota</taxon>
        <taxon>Alphaproteobacteria</taxon>
        <taxon>Rhodobacterales</taxon>
        <taxon>Roseobacteraceae</taxon>
        <taxon>Sagittula</taxon>
    </lineage>
</organism>
<sequence>MTTRTLLMSLPLLALPALASADCLVEYKAKQDDPLRLDHGTIQLPACNSPEQVEADTRAELATRGWILLKVVSTTDAN</sequence>
<evidence type="ECO:0000256" key="1">
    <source>
        <dbReference type="SAM" id="SignalP"/>
    </source>
</evidence>
<comment type="caution">
    <text evidence="2">The sequence shown here is derived from an EMBL/GenBank/DDBJ whole genome shotgun (WGS) entry which is preliminary data.</text>
</comment>
<gene>
    <name evidence="2" type="ORF">J5474_07110</name>
</gene>
<keyword evidence="3" id="KW-1185">Reference proteome</keyword>
<protein>
    <submittedName>
        <fullName evidence="2">Uncharacterized protein</fullName>
    </submittedName>
</protein>
<evidence type="ECO:0000313" key="2">
    <source>
        <dbReference type="EMBL" id="MBP0482259.1"/>
    </source>
</evidence>
<feature type="signal peptide" evidence="1">
    <location>
        <begin position="1"/>
        <end position="21"/>
    </location>
</feature>
<proteinExistence type="predicted"/>
<dbReference type="EMBL" id="JAGISH010000003">
    <property type="protein sequence ID" value="MBP0482259.1"/>
    <property type="molecule type" value="Genomic_DNA"/>
</dbReference>